<protein>
    <submittedName>
        <fullName evidence="2">Uncharacterized protein</fullName>
    </submittedName>
</protein>
<feature type="compositionally biased region" description="Basic residues" evidence="1">
    <location>
        <begin position="490"/>
        <end position="501"/>
    </location>
</feature>
<evidence type="ECO:0000313" key="2">
    <source>
        <dbReference type="EMBL" id="KAF0330505.1"/>
    </source>
</evidence>
<gene>
    <name evidence="2" type="ORF">GQ607_002384</name>
</gene>
<name>A0A8H3ZYG0_9PEZI</name>
<organism evidence="2 3">
    <name type="scientific">Colletotrichum asianum</name>
    <dbReference type="NCBI Taxonomy" id="702518"/>
    <lineage>
        <taxon>Eukaryota</taxon>
        <taxon>Fungi</taxon>
        <taxon>Dikarya</taxon>
        <taxon>Ascomycota</taxon>
        <taxon>Pezizomycotina</taxon>
        <taxon>Sordariomycetes</taxon>
        <taxon>Hypocreomycetidae</taxon>
        <taxon>Glomerellales</taxon>
        <taxon>Glomerellaceae</taxon>
        <taxon>Colletotrichum</taxon>
        <taxon>Colletotrichum gloeosporioides species complex</taxon>
    </lineage>
</organism>
<comment type="caution">
    <text evidence="2">The sequence shown here is derived from an EMBL/GenBank/DDBJ whole genome shotgun (WGS) entry which is preliminary data.</text>
</comment>
<proteinExistence type="predicted"/>
<evidence type="ECO:0000256" key="1">
    <source>
        <dbReference type="SAM" id="MobiDB-lite"/>
    </source>
</evidence>
<feature type="compositionally biased region" description="Basic and acidic residues" evidence="1">
    <location>
        <begin position="340"/>
        <end position="350"/>
    </location>
</feature>
<sequence>MIDFEPTCQGPRWEWAEDYTSNVWDKWIEGDILTRDKPVLQEISKHMETDGYIEELSALFNKSPDFFDGVTTRLISTLFAWEQMLYEKERWDAVNPSDKSACERFLNGRRLSSDTGQDVKKRNRASLIMLKVVAPRVYGPCIASIGALSVTAGRFKKEIAKCEVTKNIMSKKPTGGMASNPDNPFRTRPGAFVKASEPKSNAKQSIFDNPFRAEPGAFVKASEPDSKPHFLTAANVFGLNKPSKFATEQELKPKPVKNPNRKRAEVSEDEIERATHRQRGKTAVPPNRLIKSPVLSDTLEESDGGSSTESESTSAQNNEVNEIHDKMTKMKLVRGRRRGKEAAQRNHSKDGFGAGAYQTSDGVKGKWFKRTGNIPGKSTQGRPGKLRKKGIESADKKGRELQRNPVKQEDDEESESDSEDNSDGGAKLLPHPGGSEVSELSDEGLGLSTPESGESSELSDSDEFDRAKVKQESSEDENMGEPVHAPSVSARRRQSGRKRQRSHADDNGPAKRQKSVSYMGKPDEFDRAKVKRESSEDEDMGESIHDPSISARGPQSGRKRQRSHADDNGPAKRQKSVSFKEVAQETQGLRKRRRE</sequence>
<feature type="compositionally biased region" description="Basic and acidic residues" evidence="1">
    <location>
        <begin position="464"/>
        <end position="473"/>
    </location>
</feature>
<feature type="region of interest" description="Disordered" evidence="1">
    <location>
        <begin position="245"/>
        <end position="595"/>
    </location>
</feature>
<keyword evidence="3" id="KW-1185">Reference proteome</keyword>
<feature type="compositionally biased region" description="Basic and acidic residues" evidence="1">
    <location>
        <begin position="521"/>
        <end position="534"/>
    </location>
</feature>
<dbReference type="Proteomes" id="UP000434172">
    <property type="component" value="Unassembled WGS sequence"/>
</dbReference>
<accession>A0A8H3ZYG0</accession>
<evidence type="ECO:0000313" key="3">
    <source>
        <dbReference type="Proteomes" id="UP000434172"/>
    </source>
</evidence>
<feature type="compositionally biased region" description="Basic and acidic residues" evidence="1">
    <location>
        <begin position="389"/>
        <end position="408"/>
    </location>
</feature>
<feature type="compositionally biased region" description="Acidic residues" evidence="1">
    <location>
        <begin position="409"/>
        <end position="422"/>
    </location>
</feature>
<feature type="compositionally biased region" description="Low complexity" evidence="1">
    <location>
        <begin position="304"/>
        <end position="314"/>
    </location>
</feature>
<dbReference type="AlphaFoldDB" id="A0A8H3ZYG0"/>
<feature type="compositionally biased region" description="Basic residues" evidence="1">
    <location>
        <begin position="329"/>
        <end position="339"/>
    </location>
</feature>
<dbReference type="EMBL" id="WOWK01000007">
    <property type="protein sequence ID" value="KAF0330505.1"/>
    <property type="molecule type" value="Genomic_DNA"/>
</dbReference>
<reference evidence="2 3" key="1">
    <citation type="submission" date="2019-12" db="EMBL/GenBank/DDBJ databases">
        <title>A genome sequence resource for the geographically widespread anthracnose pathogen Colletotrichum asianum.</title>
        <authorList>
            <person name="Meng Y."/>
        </authorList>
    </citation>
    <scope>NUCLEOTIDE SEQUENCE [LARGE SCALE GENOMIC DNA]</scope>
    <source>
        <strain evidence="2 3">ICMP 18580</strain>
    </source>
</reference>